<evidence type="ECO:0000259" key="1">
    <source>
        <dbReference type="Pfam" id="PF01965"/>
    </source>
</evidence>
<protein>
    <submittedName>
        <fullName evidence="3">DJ-1/PfpI family protein</fullName>
    </submittedName>
</protein>
<evidence type="ECO:0000313" key="2">
    <source>
        <dbReference type="EMBL" id="MBE0330494.1"/>
    </source>
</evidence>
<dbReference type="InterPro" id="IPR052158">
    <property type="entry name" value="INH-QAR"/>
</dbReference>
<dbReference type="Pfam" id="PF01965">
    <property type="entry name" value="DJ-1_PfpI"/>
    <property type="match status" value="1"/>
</dbReference>
<comment type="caution">
    <text evidence="3">The sequence shown here is derived from an EMBL/GenBank/DDBJ whole genome shotgun (WGS) entry which is preliminary data.</text>
</comment>
<dbReference type="Gene3D" id="3.40.50.880">
    <property type="match status" value="1"/>
</dbReference>
<dbReference type="SUPFAM" id="SSF52317">
    <property type="entry name" value="Class I glutamine amidotransferase-like"/>
    <property type="match status" value="1"/>
</dbReference>
<dbReference type="CDD" id="cd03139">
    <property type="entry name" value="GATase1_PfpI_2"/>
    <property type="match status" value="1"/>
</dbReference>
<dbReference type="EMBL" id="JACZEI010000039">
    <property type="protein sequence ID" value="MBE0332670.1"/>
    <property type="molecule type" value="Genomic_DNA"/>
</dbReference>
<dbReference type="InterPro" id="IPR002818">
    <property type="entry name" value="DJ-1/PfpI"/>
</dbReference>
<dbReference type="EMBL" id="JACZEI010000031">
    <property type="protein sequence ID" value="MBE0331949.1"/>
    <property type="molecule type" value="Genomic_DNA"/>
</dbReference>
<dbReference type="PANTHER" id="PTHR43130:SF2">
    <property type="entry name" value="DJ-1_PFPI DOMAIN-CONTAINING PROTEIN"/>
    <property type="match status" value="1"/>
</dbReference>
<reference evidence="3" key="1">
    <citation type="submission" date="2020-09" db="EMBL/GenBank/DDBJ databases">
        <title>Distribution of Beta-Lactamase Producing Gram-Negative Bacterial Isolates in Isabela River of Santo Domingo, Dominican Republic.</title>
        <authorList>
            <person name="Calderon V."/>
            <person name="Bonnelly R."/>
            <person name="Del Rosario C."/>
            <person name="Duarte A."/>
            <person name="Barauna R."/>
            <person name="Juca Ramos R.T."/>
            <person name="Perdomo O.P."/>
            <person name="Rodriguez De Francisco L.E."/>
            <person name="Franco De Los Santos E.F."/>
        </authorList>
    </citation>
    <scope>NUCLEOTIDE SEQUENCE</scope>
    <source>
        <strain evidence="3">INTEC_BI15</strain>
    </source>
</reference>
<dbReference type="GO" id="GO:0006355">
    <property type="term" value="P:regulation of DNA-templated transcription"/>
    <property type="evidence" value="ECO:0007669"/>
    <property type="project" value="TreeGrafter"/>
</dbReference>
<name>A0AAP1R072_ACIBA</name>
<feature type="domain" description="DJ-1/PfpI" evidence="1">
    <location>
        <begin position="6"/>
        <end position="164"/>
    </location>
</feature>
<dbReference type="AlphaFoldDB" id="A0AAP1R072"/>
<dbReference type="RefSeq" id="WP_190596381.1">
    <property type="nucleotide sequence ID" value="NZ_JACXKJ010000009.1"/>
</dbReference>
<dbReference type="EMBL" id="JACZEI010000010">
    <property type="protein sequence ID" value="MBE0330494.1"/>
    <property type="molecule type" value="Genomic_DNA"/>
</dbReference>
<accession>A0AAP1R072</accession>
<dbReference type="PANTHER" id="PTHR43130">
    <property type="entry name" value="ARAC-FAMILY TRANSCRIPTIONAL REGULATOR"/>
    <property type="match status" value="1"/>
</dbReference>
<proteinExistence type="predicted"/>
<evidence type="ECO:0000313" key="5">
    <source>
        <dbReference type="Proteomes" id="UP000655940"/>
    </source>
</evidence>
<dbReference type="InterPro" id="IPR029062">
    <property type="entry name" value="Class_I_gatase-like"/>
</dbReference>
<sequence>MRSISIGILLFPKLTQLDLTGPYEVFSRMPNTEVHLIWKTADPIISDKGLTILPTKTFKDCPRLNIICIPGGPGQVDLMNDTETLNFIKVKAEEVDLITSVCTGSLVLGAAGLLNGYKATSHWASIDQLSLLGAIPVSERVVSDRNRITGAGVTSGIDFALKIAADLFDEDIAKSIQLQMEYDPIPPFTSGSQHSASEKTVEFVKNNISAFQQKRMNATINASKKLGLT</sequence>
<organism evidence="3 5">
    <name type="scientific">Acinetobacter baumannii</name>
    <dbReference type="NCBI Taxonomy" id="470"/>
    <lineage>
        <taxon>Bacteria</taxon>
        <taxon>Pseudomonadati</taxon>
        <taxon>Pseudomonadota</taxon>
        <taxon>Gammaproteobacteria</taxon>
        <taxon>Moraxellales</taxon>
        <taxon>Moraxellaceae</taxon>
        <taxon>Acinetobacter</taxon>
        <taxon>Acinetobacter calcoaceticus/baumannii complex</taxon>
    </lineage>
</organism>
<evidence type="ECO:0000313" key="3">
    <source>
        <dbReference type="EMBL" id="MBE0331949.1"/>
    </source>
</evidence>
<evidence type="ECO:0000313" key="4">
    <source>
        <dbReference type="EMBL" id="MBE0332670.1"/>
    </source>
</evidence>
<gene>
    <name evidence="2" type="ORF">IHV20_10075</name>
    <name evidence="3" type="ORF">IHV20_17585</name>
    <name evidence="4" type="ORF">IHV20_21250</name>
</gene>
<dbReference type="Proteomes" id="UP000655940">
    <property type="component" value="Unassembled WGS sequence"/>
</dbReference>